<evidence type="ECO:0000313" key="2">
    <source>
        <dbReference type="EMBL" id="CAB3980276.1"/>
    </source>
</evidence>
<accession>A0A6S7FWS2</accession>
<dbReference type="InterPro" id="IPR003508">
    <property type="entry name" value="CIDE-N_dom"/>
</dbReference>
<organism evidence="2 3">
    <name type="scientific">Paramuricea clavata</name>
    <name type="common">Red gorgonian</name>
    <name type="synonym">Violescent sea-whip</name>
    <dbReference type="NCBI Taxonomy" id="317549"/>
    <lineage>
        <taxon>Eukaryota</taxon>
        <taxon>Metazoa</taxon>
        <taxon>Cnidaria</taxon>
        <taxon>Anthozoa</taxon>
        <taxon>Octocorallia</taxon>
        <taxon>Malacalcyonacea</taxon>
        <taxon>Plexauridae</taxon>
        <taxon>Paramuricea</taxon>
    </lineage>
</organism>
<dbReference type="EMBL" id="CACRXK020000275">
    <property type="protein sequence ID" value="CAB3980276.1"/>
    <property type="molecule type" value="Genomic_DNA"/>
</dbReference>
<gene>
    <name evidence="2" type="ORF">PACLA_8A060943</name>
</gene>
<dbReference type="PROSITE" id="PS51135">
    <property type="entry name" value="CIDE_N"/>
    <property type="match status" value="1"/>
</dbReference>
<evidence type="ECO:0000256" key="1">
    <source>
        <dbReference type="ARBA" id="ARBA00022703"/>
    </source>
</evidence>
<name>A0A6S7FWS2_PARCT</name>
<dbReference type="Gene3D" id="1.20.120.2010">
    <property type="entry name" value="NAB conserved domain 2"/>
    <property type="match status" value="1"/>
</dbReference>
<sequence length="250" mass="28135">MALRPFKIWNSSRTIKKTVVASSFEMLIERGAEKLELQKNGLKLILEEDGSEVDSEYFAFLLQNTVLQLLAIDEKWESHAEVTKDQSVKIAASDVRKETVSNLNVKSRQKTITSTGALGPPLSLSCKTPTNVTLPVDIGMLKDQAKIYSLIDTNEKLYNYHKAINEAAYQIALENPMIVGNKTELNKLAVAKLDIDGYSYRKKKSRSKQLNPDVDTPKRAKIQSDFRASRIKEVSEDLTEVDKQVQLCTK</sequence>
<protein>
    <submittedName>
        <fullName evidence="2">DNAation factor subunit alpha-like</fullName>
    </submittedName>
</protein>
<evidence type="ECO:0000313" key="3">
    <source>
        <dbReference type="Proteomes" id="UP001152795"/>
    </source>
</evidence>
<dbReference type="AlphaFoldDB" id="A0A6S7FWS2"/>
<dbReference type="Pfam" id="PF02017">
    <property type="entry name" value="CIDE-N"/>
    <property type="match status" value="1"/>
</dbReference>
<dbReference type="SUPFAM" id="SSF54277">
    <property type="entry name" value="CAD &amp; PB1 domains"/>
    <property type="match status" value="1"/>
</dbReference>
<keyword evidence="1" id="KW-0053">Apoptosis</keyword>
<dbReference type="PANTHER" id="PTHR12306:SF15">
    <property type="entry name" value="DNAATION FACTOR-RELATED PROTEIN 1, ISOFORM B-RELATED"/>
    <property type="match status" value="1"/>
</dbReference>
<dbReference type="Proteomes" id="UP001152795">
    <property type="component" value="Unassembled WGS sequence"/>
</dbReference>
<dbReference type="OrthoDB" id="6475906at2759"/>
<proteinExistence type="predicted"/>
<dbReference type="Gene3D" id="3.10.20.10">
    <property type="match status" value="1"/>
</dbReference>
<dbReference type="GO" id="GO:0042981">
    <property type="term" value="P:regulation of apoptotic process"/>
    <property type="evidence" value="ECO:0007669"/>
    <property type="project" value="TreeGrafter"/>
</dbReference>
<dbReference type="GO" id="GO:0006915">
    <property type="term" value="P:apoptotic process"/>
    <property type="evidence" value="ECO:0007669"/>
    <property type="project" value="UniProtKB-UniRule"/>
</dbReference>
<comment type="caution">
    <text evidence="2">The sequence shown here is derived from an EMBL/GenBank/DDBJ whole genome shotgun (WGS) entry which is preliminary data.</text>
</comment>
<dbReference type="InterPro" id="IPR038398">
    <property type="entry name" value="NCD2_sf"/>
</dbReference>
<keyword evidence="3" id="KW-1185">Reference proteome</keyword>
<dbReference type="PANTHER" id="PTHR12306">
    <property type="entry name" value="CELL DEATH ACTIVATOR CIDE"/>
    <property type="match status" value="1"/>
</dbReference>
<reference evidence="2" key="1">
    <citation type="submission" date="2020-04" db="EMBL/GenBank/DDBJ databases">
        <authorList>
            <person name="Alioto T."/>
            <person name="Alioto T."/>
            <person name="Gomez Garrido J."/>
        </authorList>
    </citation>
    <scope>NUCLEOTIDE SEQUENCE</scope>
    <source>
        <strain evidence="2">A484AB</strain>
    </source>
</reference>
<dbReference type="SMART" id="SM00266">
    <property type="entry name" value="CAD"/>
    <property type="match status" value="1"/>
</dbReference>